<keyword evidence="2" id="KW-1185">Reference proteome</keyword>
<evidence type="ECO:0000313" key="2">
    <source>
        <dbReference type="Proteomes" id="UP000789525"/>
    </source>
</evidence>
<protein>
    <submittedName>
        <fullName evidence="1">17070_t:CDS:1</fullName>
    </submittedName>
</protein>
<evidence type="ECO:0000313" key="1">
    <source>
        <dbReference type="EMBL" id="CAG8575562.1"/>
    </source>
</evidence>
<dbReference type="Proteomes" id="UP000789525">
    <property type="component" value="Unassembled WGS sequence"/>
</dbReference>
<comment type="caution">
    <text evidence="1">The sequence shown here is derived from an EMBL/GenBank/DDBJ whole genome shotgun (WGS) entry which is preliminary data.</text>
</comment>
<accession>A0ACA9M7V4</accession>
<gene>
    <name evidence="1" type="ORF">ACOLOM_LOCUS5768</name>
</gene>
<name>A0ACA9M7V4_9GLOM</name>
<sequence length="599" mass="65866">AATLEQIGEDIDTASVYTTQSEMTAETHSTGVEESDGLKLNETIDPPNSVARDSPLFVYGVSSNRIGEACASFLAKWGYDLLVDEEGQGYVQSPSPSIPHSSGDIHRPTMNRHSSFTTSWRLTSSPPRIWSEGLSPEWVRGIISSDEFFVKSELQRYDVAKRVVEMRRRLRGAQEAEEREWRQLFEDGIYYSHLTWEELLKISEDRSPSTNEPYVPSSCLQRALWSFNKLRSQIMKSGSSTSMSDLVSSGPRKGLQLGFASTFSELPVISTNDSPGKDSPLWPVPADTSLRIGDPGETAIADISTNLSEPRDKWGHRPLSVDNFFGIGHPKTTRERIAVKLSADGANTSTKWVPYEPFRFSVEFWGINSLKEKTRLYSHTMWYAGSCYNVYTQAVRKKGLQLGIYLHRQSNVDPIPAASAPRISSPRSGPLVWSSSLPQPISPVSTHTIISPVSRPHARSIPTSEPSDSRGHTAAPLSRSPPLRSSTPVAVQQQPRYMHSNASFSPSSPSAMHSPAPQPLTEFAINDSQTSSNAVPPHQPYRDPRPAISAYFSVGCHSASGSISQSWGWKSSSLSIGESADQQSTQEATLRATVVIGLV</sequence>
<reference evidence="1" key="1">
    <citation type="submission" date="2021-06" db="EMBL/GenBank/DDBJ databases">
        <authorList>
            <person name="Kallberg Y."/>
            <person name="Tangrot J."/>
            <person name="Rosling A."/>
        </authorList>
    </citation>
    <scope>NUCLEOTIDE SEQUENCE</scope>
    <source>
        <strain evidence="1">CL356</strain>
    </source>
</reference>
<dbReference type="EMBL" id="CAJVPT010011010">
    <property type="protein sequence ID" value="CAG8575562.1"/>
    <property type="molecule type" value="Genomic_DNA"/>
</dbReference>
<organism evidence="1 2">
    <name type="scientific">Acaulospora colombiana</name>
    <dbReference type="NCBI Taxonomy" id="27376"/>
    <lineage>
        <taxon>Eukaryota</taxon>
        <taxon>Fungi</taxon>
        <taxon>Fungi incertae sedis</taxon>
        <taxon>Mucoromycota</taxon>
        <taxon>Glomeromycotina</taxon>
        <taxon>Glomeromycetes</taxon>
        <taxon>Diversisporales</taxon>
        <taxon>Acaulosporaceae</taxon>
        <taxon>Acaulospora</taxon>
    </lineage>
</organism>
<proteinExistence type="predicted"/>
<feature type="non-terminal residue" evidence="1">
    <location>
        <position position="1"/>
    </location>
</feature>